<organism evidence="1 2">
    <name type="scientific">Thauera sinica</name>
    <dbReference type="NCBI Taxonomy" id="2665146"/>
    <lineage>
        <taxon>Bacteria</taxon>
        <taxon>Pseudomonadati</taxon>
        <taxon>Pseudomonadota</taxon>
        <taxon>Betaproteobacteria</taxon>
        <taxon>Rhodocyclales</taxon>
        <taxon>Zoogloeaceae</taxon>
        <taxon>Thauera</taxon>
    </lineage>
</organism>
<gene>
    <name evidence="1" type="ORF">ACFPTN_20225</name>
</gene>
<name>A0ABW1AWL8_9RHOO</name>
<proteinExistence type="predicted"/>
<dbReference type="EMBL" id="JBHSOG010000098">
    <property type="protein sequence ID" value="MFC5771712.1"/>
    <property type="molecule type" value="Genomic_DNA"/>
</dbReference>
<comment type="caution">
    <text evidence="1">The sequence shown here is derived from an EMBL/GenBank/DDBJ whole genome shotgun (WGS) entry which is preliminary data.</text>
</comment>
<accession>A0ABW1AWL8</accession>
<dbReference type="RefSeq" id="WP_096450987.1">
    <property type="nucleotide sequence ID" value="NZ_JBHSOG010000098.1"/>
</dbReference>
<dbReference type="Pfam" id="PF08747">
    <property type="entry name" value="BrxB"/>
    <property type="match status" value="1"/>
</dbReference>
<sequence>MSDWKQRLTRDLEPVLREMDPRARISAYHNMPYAIFHYPPEEEIPLRAELAMLTTRLEQIGKRVTTISLAECLADALAAEGLTTARIANAEKRTGTEKMTDTIHKVISERRPLDDLVAARMPQEADPLRDVVFIVRAGSLFPFYRTSSLLEQLKGKLDVPAVLFYPGELDGVAGLKFMGVLDADHNYRPKIF</sequence>
<dbReference type="InterPro" id="IPR014858">
    <property type="entry name" value="BrxB"/>
</dbReference>
<evidence type="ECO:0000313" key="1">
    <source>
        <dbReference type="EMBL" id="MFC5771712.1"/>
    </source>
</evidence>
<protein>
    <submittedName>
        <fullName evidence="1">BREX protein BrxB domain-containing protein</fullName>
    </submittedName>
</protein>
<dbReference type="Proteomes" id="UP001595974">
    <property type="component" value="Unassembled WGS sequence"/>
</dbReference>
<evidence type="ECO:0000313" key="2">
    <source>
        <dbReference type="Proteomes" id="UP001595974"/>
    </source>
</evidence>
<reference evidence="2" key="1">
    <citation type="journal article" date="2019" name="Int. J. Syst. Evol. Microbiol.">
        <title>The Global Catalogue of Microorganisms (GCM) 10K type strain sequencing project: providing services to taxonomists for standard genome sequencing and annotation.</title>
        <authorList>
            <consortium name="The Broad Institute Genomics Platform"/>
            <consortium name="The Broad Institute Genome Sequencing Center for Infectious Disease"/>
            <person name="Wu L."/>
            <person name="Ma J."/>
        </authorList>
    </citation>
    <scope>NUCLEOTIDE SEQUENCE [LARGE SCALE GENOMIC DNA]</scope>
    <source>
        <strain evidence="2">SHR3</strain>
    </source>
</reference>
<keyword evidence="2" id="KW-1185">Reference proteome</keyword>